<gene>
    <name evidence="1" type="ORF">AU192_11590</name>
</gene>
<organism evidence="1 2">
    <name type="scientific">Mycobacterium lehmannii</name>
    <dbReference type="NCBI Taxonomy" id="2048550"/>
    <lineage>
        <taxon>Bacteria</taxon>
        <taxon>Bacillati</taxon>
        <taxon>Actinomycetota</taxon>
        <taxon>Actinomycetes</taxon>
        <taxon>Mycobacteriales</taxon>
        <taxon>Mycobacteriaceae</taxon>
        <taxon>Mycobacterium</taxon>
    </lineage>
</organism>
<protein>
    <submittedName>
        <fullName evidence="1">Ferredoxin</fullName>
    </submittedName>
</protein>
<dbReference type="Proteomes" id="UP000053707">
    <property type="component" value="Unassembled WGS sequence"/>
</dbReference>
<sequence length="91" mass="10264">MSVRQDNRLADAPMTSVMCRLCAATVLVRKSTWQQTSVQWDAEAARKCHQRRDAEAIHAHDGRPFLVCFELRDSIEEAARRGALPIVDEAV</sequence>
<evidence type="ECO:0000313" key="2">
    <source>
        <dbReference type="Proteomes" id="UP000053707"/>
    </source>
</evidence>
<reference evidence="1 2" key="1">
    <citation type="submission" date="2016-01" db="EMBL/GenBank/DDBJ databases">
        <authorList>
            <consortium name="TB Trials Study Group"/>
            <person name="Sutton G."/>
            <person name="Brinkac L."/>
            <person name="Sanka R."/>
            <person name="Adams M."/>
            <person name="Lau E.L."/>
            <person name="Macaden R."/>
            <person name="Grewal H.M.S."/>
        </authorList>
    </citation>
    <scope>NUCLEOTIDE SEQUENCE [LARGE SCALE GENOMIC DNA]</scope>
    <source>
        <strain evidence="1 2">IS-1744</strain>
    </source>
</reference>
<dbReference type="AlphaFoldDB" id="A0A101ADZ3"/>
<comment type="caution">
    <text evidence="1">The sequence shown here is derived from an EMBL/GenBank/DDBJ whole genome shotgun (WGS) entry which is preliminary data.</text>
</comment>
<accession>A0A101ADZ3</accession>
<keyword evidence="2" id="KW-1185">Reference proteome</keyword>
<proteinExistence type="predicted"/>
<dbReference type="EMBL" id="LQIR01000001">
    <property type="protein sequence ID" value="KUI21083.1"/>
    <property type="molecule type" value="Genomic_DNA"/>
</dbReference>
<dbReference type="RefSeq" id="WP_064393882.1">
    <property type="nucleotide sequence ID" value="NZ_LQIR01000001.1"/>
</dbReference>
<evidence type="ECO:0000313" key="1">
    <source>
        <dbReference type="EMBL" id="KUI21083.1"/>
    </source>
</evidence>
<name>A0A101ADZ3_9MYCO</name>